<evidence type="ECO:0000313" key="3">
    <source>
        <dbReference type="Proteomes" id="UP000054560"/>
    </source>
</evidence>
<feature type="compositionally biased region" description="Gly residues" evidence="1">
    <location>
        <begin position="79"/>
        <end position="90"/>
    </location>
</feature>
<dbReference type="Proteomes" id="UP000054560">
    <property type="component" value="Unassembled WGS sequence"/>
</dbReference>
<dbReference type="GeneID" id="25916667"/>
<dbReference type="RefSeq" id="XP_014145206.1">
    <property type="nucleotide sequence ID" value="XM_014289731.1"/>
</dbReference>
<evidence type="ECO:0000313" key="2">
    <source>
        <dbReference type="EMBL" id="KNC71304.1"/>
    </source>
</evidence>
<feature type="compositionally biased region" description="Polar residues" evidence="1">
    <location>
        <begin position="142"/>
        <end position="154"/>
    </location>
</feature>
<feature type="non-terminal residue" evidence="2">
    <location>
        <position position="154"/>
    </location>
</feature>
<feature type="region of interest" description="Disordered" evidence="1">
    <location>
        <begin position="1"/>
        <end position="154"/>
    </location>
</feature>
<dbReference type="EMBL" id="KQ249081">
    <property type="protein sequence ID" value="KNC71304.1"/>
    <property type="molecule type" value="Genomic_DNA"/>
</dbReference>
<dbReference type="AlphaFoldDB" id="A0A0L0F3X3"/>
<keyword evidence="3" id="KW-1185">Reference proteome</keyword>
<feature type="compositionally biased region" description="Polar residues" evidence="1">
    <location>
        <begin position="19"/>
        <end position="28"/>
    </location>
</feature>
<organism evidence="2 3">
    <name type="scientific">Sphaeroforma arctica JP610</name>
    <dbReference type="NCBI Taxonomy" id="667725"/>
    <lineage>
        <taxon>Eukaryota</taxon>
        <taxon>Ichthyosporea</taxon>
        <taxon>Ichthyophonida</taxon>
        <taxon>Sphaeroforma</taxon>
    </lineage>
</organism>
<protein>
    <submittedName>
        <fullName evidence="2">Uncharacterized protein</fullName>
    </submittedName>
</protein>
<reference evidence="2 3" key="1">
    <citation type="submission" date="2011-02" db="EMBL/GenBank/DDBJ databases">
        <title>The Genome Sequence of Sphaeroforma arctica JP610.</title>
        <authorList>
            <consortium name="The Broad Institute Genome Sequencing Platform"/>
            <person name="Russ C."/>
            <person name="Cuomo C."/>
            <person name="Young S.K."/>
            <person name="Zeng Q."/>
            <person name="Gargeya S."/>
            <person name="Alvarado L."/>
            <person name="Berlin A."/>
            <person name="Chapman S.B."/>
            <person name="Chen Z."/>
            <person name="Freedman E."/>
            <person name="Gellesch M."/>
            <person name="Goldberg J."/>
            <person name="Griggs A."/>
            <person name="Gujja S."/>
            <person name="Heilman E."/>
            <person name="Heiman D."/>
            <person name="Howarth C."/>
            <person name="Mehta T."/>
            <person name="Neiman D."/>
            <person name="Pearson M."/>
            <person name="Roberts A."/>
            <person name="Saif S."/>
            <person name="Shea T."/>
            <person name="Shenoy N."/>
            <person name="Sisk P."/>
            <person name="Stolte C."/>
            <person name="Sykes S."/>
            <person name="White J."/>
            <person name="Yandava C."/>
            <person name="Burger G."/>
            <person name="Gray M.W."/>
            <person name="Holland P.W.H."/>
            <person name="King N."/>
            <person name="Lang F.B.F."/>
            <person name="Roger A.J."/>
            <person name="Ruiz-Trillo I."/>
            <person name="Haas B."/>
            <person name="Nusbaum C."/>
            <person name="Birren B."/>
        </authorList>
    </citation>
    <scope>NUCLEOTIDE SEQUENCE [LARGE SCALE GENOMIC DNA]</scope>
    <source>
        <strain evidence="2 3">JP610</strain>
    </source>
</reference>
<evidence type="ECO:0000256" key="1">
    <source>
        <dbReference type="SAM" id="MobiDB-lite"/>
    </source>
</evidence>
<accession>A0A0L0F3X3</accession>
<sequence length="154" mass="16004">MSGAGASPNPNRGGRPRANTASGNNSRPSGPYPVNPMDGVLDPRNISTQQPSRSPQPQRQPRPNQPQDGVLVPRAQQHGGSGNPGGGGGSRPNSQGGKKVVIVPTSKAPGQGHGQGQEHPKQRRSSSAQMHSPNVINPRKPAQQNNPQRNPVPG</sequence>
<feature type="compositionally biased region" description="Polar residues" evidence="1">
    <location>
        <begin position="125"/>
        <end position="135"/>
    </location>
</feature>
<gene>
    <name evidence="2" type="ORF">SARC_16163</name>
</gene>
<name>A0A0L0F3X3_9EUKA</name>
<proteinExistence type="predicted"/>